<evidence type="ECO:0000313" key="3">
    <source>
        <dbReference type="Proteomes" id="UP000503222"/>
    </source>
</evidence>
<gene>
    <name evidence="2" type="ORF">G7077_05060</name>
</gene>
<reference evidence="2 3" key="1">
    <citation type="submission" date="2020-03" db="EMBL/GenBank/DDBJ databases">
        <title>Sphingomonas sp. nov., isolated from fish.</title>
        <authorList>
            <person name="Hyun D.-W."/>
            <person name="Bae J.-W."/>
        </authorList>
    </citation>
    <scope>NUCLEOTIDE SEQUENCE [LARGE SCALE GENOMIC DNA]</scope>
    <source>
        <strain evidence="2 3">HDW15B</strain>
    </source>
</reference>
<evidence type="ECO:0000256" key="1">
    <source>
        <dbReference type="SAM" id="MobiDB-lite"/>
    </source>
</evidence>
<proteinExistence type="predicted"/>
<organism evidence="2 3">
    <name type="scientific">Sphingomonas piscis</name>
    <dbReference type="NCBI Taxonomy" id="2714943"/>
    <lineage>
        <taxon>Bacteria</taxon>
        <taxon>Pseudomonadati</taxon>
        <taxon>Pseudomonadota</taxon>
        <taxon>Alphaproteobacteria</taxon>
        <taxon>Sphingomonadales</taxon>
        <taxon>Sphingomonadaceae</taxon>
        <taxon>Sphingomonas</taxon>
    </lineage>
</organism>
<feature type="region of interest" description="Disordered" evidence="1">
    <location>
        <begin position="80"/>
        <end position="105"/>
    </location>
</feature>
<evidence type="ECO:0000313" key="2">
    <source>
        <dbReference type="EMBL" id="QIK78367.1"/>
    </source>
</evidence>
<sequence length="168" mass="18865">MNIAELPLNLRKAMAIIQNAGDENGWMSEEEYTRAQAELRKLGVVTTMEDSRDEDEPPASDENGRTFFEVSIHPFVEQVADEDGNPVDGDCGNPSGGEFSDEFGDDLDGYPDAMFRKGWSVTSWVRDGDEDDGDIDVVDDEEFPDYDTAIVRAEELAAQYRVDIDHRY</sequence>
<dbReference type="Proteomes" id="UP000503222">
    <property type="component" value="Chromosome"/>
</dbReference>
<dbReference type="KEGG" id="spii:G7077_05060"/>
<dbReference type="RefSeq" id="WP_166410761.1">
    <property type="nucleotide sequence ID" value="NZ_CP049869.1"/>
</dbReference>
<dbReference type="EMBL" id="CP049869">
    <property type="protein sequence ID" value="QIK78367.1"/>
    <property type="molecule type" value="Genomic_DNA"/>
</dbReference>
<keyword evidence="3" id="KW-1185">Reference proteome</keyword>
<accession>A0A6G7YNR0</accession>
<name>A0A6G7YNR0_9SPHN</name>
<protein>
    <submittedName>
        <fullName evidence="2">Uncharacterized protein</fullName>
    </submittedName>
</protein>
<dbReference type="AlphaFoldDB" id="A0A6G7YNR0"/>